<keyword evidence="2" id="KW-0804">Transcription</keyword>
<organism evidence="5 6">
    <name type="scientific">Stenotrophomonas maltophilia</name>
    <name type="common">Pseudomonas maltophilia</name>
    <name type="synonym">Xanthomonas maltophilia</name>
    <dbReference type="NCBI Taxonomy" id="40324"/>
    <lineage>
        <taxon>Bacteria</taxon>
        <taxon>Pseudomonadati</taxon>
        <taxon>Pseudomonadota</taxon>
        <taxon>Gammaproteobacteria</taxon>
        <taxon>Lysobacterales</taxon>
        <taxon>Lysobacteraceae</taxon>
        <taxon>Stenotrophomonas</taxon>
        <taxon>Stenotrophomonas maltophilia group</taxon>
    </lineage>
</organism>
<dbReference type="InterPro" id="IPR057727">
    <property type="entry name" value="WCX_dom"/>
</dbReference>
<gene>
    <name evidence="5" type="ORF">CEE60_16725</name>
</gene>
<dbReference type="GO" id="GO:0003700">
    <property type="term" value="F:DNA-binding transcription factor activity"/>
    <property type="evidence" value="ECO:0007669"/>
    <property type="project" value="InterPro"/>
</dbReference>
<proteinExistence type="predicted"/>
<evidence type="ECO:0000313" key="6">
    <source>
        <dbReference type="Proteomes" id="UP000198157"/>
    </source>
</evidence>
<sequence length="335" mass="36759">MLTASARLLSLLSLLQSRPHWSGNALAERMDIHPRTLRRDIDRLRQLGYPIHASTGIAGGYAFRPGRALPPLLLDDEEALAAAIALRTAVTGTVSGIEQTAITALVKIEQAMPPRLRPRLEALRSAILPTDQIGPLVDAARLTTLAAACRDQLQLAFEYIDRDGQPSSRQVEPQGVVHTDRRWYLVAWDPARDDWRTFRIDRITSPPAVGAHFAPRAGPGDGDLRQWVARSLSLGQYPDEARIILHAPLVVMRQRIPASAGVLESVDDARCLLRCGANPIGSVIYWLLAMDLEFEVLGPPALIERLRQAGERVARSLTQRTADPAPRPAPQPAEA</sequence>
<dbReference type="Proteomes" id="UP000198157">
    <property type="component" value="Unassembled WGS sequence"/>
</dbReference>
<feature type="region of interest" description="Disordered" evidence="3">
    <location>
        <begin position="314"/>
        <end position="335"/>
    </location>
</feature>
<evidence type="ECO:0000256" key="2">
    <source>
        <dbReference type="ARBA" id="ARBA00023163"/>
    </source>
</evidence>
<dbReference type="Gene3D" id="1.10.10.10">
    <property type="entry name" value="Winged helix-like DNA-binding domain superfamily/Winged helix DNA-binding domain"/>
    <property type="match status" value="1"/>
</dbReference>
<dbReference type="GO" id="GO:0003677">
    <property type="term" value="F:DNA binding"/>
    <property type="evidence" value="ECO:0007669"/>
    <property type="project" value="UniProtKB-KW"/>
</dbReference>
<evidence type="ECO:0000256" key="1">
    <source>
        <dbReference type="ARBA" id="ARBA00023015"/>
    </source>
</evidence>
<feature type="compositionally biased region" description="Pro residues" evidence="3">
    <location>
        <begin position="325"/>
        <end position="335"/>
    </location>
</feature>
<dbReference type="OrthoDB" id="9807255at2"/>
<keyword evidence="5" id="KW-0238">DNA-binding</keyword>
<dbReference type="InterPro" id="IPR051534">
    <property type="entry name" value="CBASS_pafABC_assoc_protein"/>
</dbReference>
<dbReference type="Pfam" id="PF25583">
    <property type="entry name" value="WCX"/>
    <property type="match status" value="1"/>
</dbReference>
<dbReference type="InterPro" id="IPR036390">
    <property type="entry name" value="WH_DNA-bd_sf"/>
</dbReference>
<dbReference type="PANTHER" id="PTHR34580:SF3">
    <property type="entry name" value="PROTEIN PAFB"/>
    <property type="match status" value="1"/>
</dbReference>
<name>A0A246HIZ1_STEMA</name>
<feature type="domain" description="HTH deoR-type" evidence="4">
    <location>
        <begin position="4"/>
        <end position="59"/>
    </location>
</feature>
<evidence type="ECO:0000259" key="4">
    <source>
        <dbReference type="PROSITE" id="PS51000"/>
    </source>
</evidence>
<evidence type="ECO:0000256" key="3">
    <source>
        <dbReference type="SAM" id="MobiDB-lite"/>
    </source>
</evidence>
<dbReference type="InterPro" id="IPR013196">
    <property type="entry name" value="HTH_11"/>
</dbReference>
<dbReference type="InterPro" id="IPR036388">
    <property type="entry name" value="WH-like_DNA-bd_sf"/>
</dbReference>
<dbReference type="EMBL" id="NIVS01000051">
    <property type="protein sequence ID" value="OWQ50510.1"/>
    <property type="molecule type" value="Genomic_DNA"/>
</dbReference>
<dbReference type="PIRSF" id="PIRSF016838">
    <property type="entry name" value="PafC"/>
    <property type="match status" value="1"/>
</dbReference>
<dbReference type="PANTHER" id="PTHR34580">
    <property type="match status" value="1"/>
</dbReference>
<dbReference type="PROSITE" id="PS52050">
    <property type="entry name" value="WYL"/>
    <property type="match status" value="1"/>
</dbReference>
<dbReference type="InterPro" id="IPR026881">
    <property type="entry name" value="WYL_dom"/>
</dbReference>
<protein>
    <submittedName>
        <fullName evidence="5">DNA-binding transcriptional regulator</fullName>
    </submittedName>
</protein>
<reference evidence="5 6" key="1">
    <citation type="submission" date="2017-06" db="EMBL/GenBank/DDBJ databases">
        <authorList>
            <person name="Kim H.J."/>
            <person name="Triplett B.A."/>
        </authorList>
    </citation>
    <scope>NUCLEOTIDE SEQUENCE [LARGE SCALE GENOMIC DNA]</scope>
    <source>
        <strain evidence="5 6">13146</strain>
    </source>
</reference>
<keyword evidence="1" id="KW-0805">Transcription regulation</keyword>
<dbReference type="Pfam" id="PF13280">
    <property type="entry name" value="WYL"/>
    <property type="match status" value="1"/>
</dbReference>
<dbReference type="InterPro" id="IPR001034">
    <property type="entry name" value="DeoR_HTH"/>
</dbReference>
<comment type="caution">
    <text evidence="5">The sequence shown here is derived from an EMBL/GenBank/DDBJ whole genome shotgun (WGS) entry which is preliminary data.</text>
</comment>
<dbReference type="PROSITE" id="PS51000">
    <property type="entry name" value="HTH_DEOR_2"/>
    <property type="match status" value="1"/>
</dbReference>
<dbReference type="InterPro" id="IPR028349">
    <property type="entry name" value="PafC-like"/>
</dbReference>
<dbReference type="Pfam" id="PF08279">
    <property type="entry name" value="HTH_11"/>
    <property type="match status" value="1"/>
</dbReference>
<dbReference type="SUPFAM" id="SSF46785">
    <property type="entry name" value="Winged helix' DNA-binding domain"/>
    <property type="match status" value="1"/>
</dbReference>
<accession>A0A246HIZ1</accession>
<dbReference type="AlphaFoldDB" id="A0A246HIZ1"/>
<evidence type="ECO:0000313" key="5">
    <source>
        <dbReference type="EMBL" id="OWQ50510.1"/>
    </source>
</evidence>